<sequence>MLRKSITITLLIFLPYLMIGQETNRNITLSGYVSNMQTAMFE</sequence>
<accession>X1U1T0</accession>
<dbReference type="EMBL" id="BARW01015355">
    <property type="protein sequence ID" value="GAI93800.1"/>
    <property type="molecule type" value="Genomic_DNA"/>
</dbReference>
<feature type="non-terminal residue" evidence="1">
    <location>
        <position position="42"/>
    </location>
</feature>
<evidence type="ECO:0000313" key="1">
    <source>
        <dbReference type="EMBL" id="GAI93800.1"/>
    </source>
</evidence>
<organism evidence="1">
    <name type="scientific">marine sediment metagenome</name>
    <dbReference type="NCBI Taxonomy" id="412755"/>
    <lineage>
        <taxon>unclassified sequences</taxon>
        <taxon>metagenomes</taxon>
        <taxon>ecological metagenomes</taxon>
    </lineage>
</organism>
<proteinExistence type="predicted"/>
<reference evidence="1" key="1">
    <citation type="journal article" date="2014" name="Front. Microbiol.">
        <title>High frequency of phylogenetically diverse reductive dehalogenase-homologous genes in deep subseafloor sedimentary metagenomes.</title>
        <authorList>
            <person name="Kawai M."/>
            <person name="Futagami T."/>
            <person name="Toyoda A."/>
            <person name="Takaki Y."/>
            <person name="Nishi S."/>
            <person name="Hori S."/>
            <person name="Arai W."/>
            <person name="Tsubouchi T."/>
            <person name="Morono Y."/>
            <person name="Uchiyama I."/>
            <person name="Ito T."/>
            <person name="Fujiyama A."/>
            <person name="Inagaki F."/>
            <person name="Takami H."/>
        </authorList>
    </citation>
    <scope>NUCLEOTIDE SEQUENCE</scope>
    <source>
        <strain evidence="1">Expedition CK06-06</strain>
    </source>
</reference>
<comment type="caution">
    <text evidence="1">The sequence shown here is derived from an EMBL/GenBank/DDBJ whole genome shotgun (WGS) entry which is preliminary data.</text>
</comment>
<name>X1U1T0_9ZZZZ</name>
<gene>
    <name evidence="1" type="ORF">S12H4_26975</name>
</gene>
<protein>
    <submittedName>
        <fullName evidence="1">Uncharacterized protein</fullName>
    </submittedName>
</protein>
<dbReference type="AlphaFoldDB" id="X1U1T0"/>